<dbReference type="InterPro" id="IPR002941">
    <property type="entry name" value="DNA_methylase_N4/N6"/>
</dbReference>
<keyword evidence="1" id="KW-0489">Methyltransferase</keyword>
<feature type="domain" description="DNA methylase N-4/N-6" evidence="3">
    <location>
        <begin position="11"/>
        <end position="74"/>
    </location>
</feature>
<dbReference type="GO" id="GO:0008170">
    <property type="term" value="F:N-methyltransferase activity"/>
    <property type="evidence" value="ECO:0007669"/>
    <property type="project" value="InterPro"/>
</dbReference>
<protein>
    <recommendedName>
        <fullName evidence="3">DNA methylase N-4/N-6 domain-containing protein</fullName>
    </recommendedName>
</protein>
<comment type="caution">
    <text evidence="4">The sequence shown here is derived from an EMBL/GenBank/DDBJ whole genome shotgun (WGS) entry which is preliminary data.</text>
</comment>
<organism evidence="4">
    <name type="scientific">marine sediment metagenome</name>
    <dbReference type="NCBI Taxonomy" id="412755"/>
    <lineage>
        <taxon>unclassified sequences</taxon>
        <taxon>metagenomes</taxon>
        <taxon>ecological metagenomes</taxon>
    </lineage>
</organism>
<dbReference type="GO" id="GO:0003677">
    <property type="term" value="F:DNA binding"/>
    <property type="evidence" value="ECO:0007669"/>
    <property type="project" value="InterPro"/>
</dbReference>
<evidence type="ECO:0000313" key="4">
    <source>
        <dbReference type="EMBL" id="KKL26401.1"/>
    </source>
</evidence>
<dbReference type="GO" id="GO:0032259">
    <property type="term" value="P:methylation"/>
    <property type="evidence" value="ECO:0007669"/>
    <property type="project" value="UniProtKB-KW"/>
</dbReference>
<dbReference type="InterPro" id="IPR001091">
    <property type="entry name" value="RM_Methyltransferase"/>
</dbReference>
<dbReference type="InterPro" id="IPR029063">
    <property type="entry name" value="SAM-dependent_MTases_sf"/>
</dbReference>
<gene>
    <name evidence="4" type="ORF">LCGC14_2395670</name>
</gene>
<accession>A0A0F9E986</accession>
<evidence type="ECO:0000259" key="3">
    <source>
        <dbReference type="Pfam" id="PF01555"/>
    </source>
</evidence>
<dbReference type="AlphaFoldDB" id="A0A0F9E986"/>
<dbReference type="Pfam" id="PF01555">
    <property type="entry name" value="N6_N4_Mtase"/>
    <property type="match status" value="1"/>
</dbReference>
<evidence type="ECO:0000256" key="1">
    <source>
        <dbReference type="ARBA" id="ARBA00022603"/>
    </source>
</evidence>
<dbReference type="SUPFAM" id="SSF53335">
    <property type="entry name" value="S-adenosyl-L-methionine-dependent methyltransferases"/>
    <property type="match status" value="1"/>
</dbReference>
<dbReference type="Gene3D" id="3.40.50.150">
    <property type="entry name" value="Vaccinia Virus protein VP39"/>
    <property type="match status" value="1"/>
</dbReference>
<dbReference type="PRINTS" id="PR00508">
    <property type="entry name" value="S21N4MTFRASE"/>
</dbReference>
<dbReference type="EMBL" id="LAZR01035851">
    <property type="protein sequence ID" value="KKL26401.1"/>
    <property type="molecule type" value="Genomic_DNA"/>
</dbReference>
<evidence type="ECO:0000256" key="2">
    <source>
        <dbReference type="ARBA" id="ARBA00022679"/>
    </source>
</evidence>
<sequence length="92" mass="10249">WGLWEHPRSMGKQRPDHPCPKPIALMERLVLDFTDPGDLICDPFAGSGTTAVAALMHGRRFIGWERDPEFFADAARRIASHQIALPLGSHFG</sequence>
<proteinExistence type="predicted"/>
<feature type="non-terminal residue" evidence="4">
    <location>
        <position position="1"/>
    </location>
</feature>
<reference evidence="4" key="1">
    <citation type="journal article" date="2015" name="Nature">
        <title>Complex archaea that bridge the gap between prokaryotes and eukaryotes.</title>
        <authorList>
            <person name="Spang A."/>
            <person name="Saw J.H."/>
            <person name="Jorgensen S.L."/>
            <person name="Zaremba-Niedzwiedzka K."/>
            <person name="Martijn J."/>
            <person name="Lind A.E."/>
            <person name="van Eijk R."/>
            <person name="Schleper C."/>
            <person name="Guy L."/>
            <person name="Ettema T.J."/>
        </authorList>
    </citation>
    <scope>NUCLEOTIDE SEQUENCE</scope>
</reference>
<name>A0A0F9E986_9ZZZZ</name>
<keyword evidence="2" id="KW-0808">Transferase</keyword>